<name>A0A2M8EJ12_UNCKA</name>
<evidence type="ECO:0000313" key="6">
    <source>
        <dbReference type="Proteomes" id="UP000228781"/>
    </source>
</evidence>
<reference evidence="6" key="1">
    <citation type="submission" date="2017-09" db="EMBL/GenBank/DDBJ databases">
        <title>Depth-based differentiation of microbial function through sediment-hosted aquifers and enrichment of novel symbionts in the deep terrestrial subsurface.</title>
        <authorList>
            <person name="Probst A.J."/>
            <person name="Ladd B."/>
            <person name="Jarett J.K."/>
            <person name="Geller-Mcgrath D.E."/>
            <person name="Sieber C.M.K."/>
            <person name="Emerson J.B."/>
            <person name="Anantharaman K."/>
            <person name="Thomas B.C."/>
            <person name="Malmstrom R."/>
            <person name="Stieglmeier M."/>
            <person name="Klingl A."/>
            <person name="Woyke T."/>
            <person name="Ryan C.M."/>
            <person name="Banfield J.F."/>
        </authorList>
    </citation>
    <scope>NUCLEOTIDE SEQUENCE [LARGE SCALE GENOMIC DNA]</scope>
</reference>
<dbReference type="GO" id="GO:0009341">
    <property type="term" value="C:beta-galactosidase complex"/>
    <property type="evidence" value="ECO:0007669"/>
    <property type="project" value="InterPro"/>
</dbReference>
<dbReference type="InterPro" id="IPR017853">
    <property type="entry name" value="GH"/>
</dbReference>
<dbReference type="Proteomes" id="UP000228781">
    <property type="component" value="Unassembled WGS sequence"/>
</dbReference>
<dbReference type="GO" id="GO:0004565">
    <property type="term" value="F:beta-galactosidase activity"/>
    <property type="evidence" value="ECO:0007669"/>
    <property type="project" value="InterPro"/>
</dbReference>
<evidence type="ECO:0000259" key="4">
    <source>
        <dbReference type="Pfam" id="PF02449"/>
    </source>
</evidence>
<keyword evidence="2" id="KW-0326">Glycosidase</keyword>
<organism evidence="5 6">
    <name type="scientific">candidate division WWE3 bacterium CG_4_9_14_0_2_um_filter_48_10</name>
    <dbReference type="NCBI Taxonomy" id="1975078"/>
    <lineage>
        <taxon>Bacteria</taxon>
        <taxon>Katanobacteria</taxon>
    </lineage>
</organism>
<feature type="transmembrane region" description="Helical" evidence="3">
    <location>
        <begin position="6"/>
        <end position="28"/>
    </location>
</feature>
<feature type="domain" description="Glycoside hydrolase family 42 N-terminal" evidence="4">
    <location>
        <begin position="58"/>
        <end position="111"/>
    </location>
</feature>
<evidence type="ECO:0000256" key="3">
    <source>
        <dbReference type="SAM" id="Phobius"/>
    </source>
</evidence>
<comment type="caution">
    <text evidence="5">The sequence shown here is derived from an EMBL/GenBank/DDBJ whole genome shotgun (WGS) entry which is preliminary data.</text>
</comment>
<proteinExistence type="predicted"/>
<evidence type="ECO:0000256" key="2">
    <source>
        <dbReference type="ARBA" id="ARBA00023295"/>
    </source>
</evidence>
<keyword evidence="1" id="KW-0378">Hydrolase</keyword>
<keyword evidence="3" id="KW-1133">Transmembrane helix</keyword>
<dbReference type="InterPro" id="IPR013529">
    <property type="entry name" value="Glyco_hydro_42_N"/>
</dbReference>
<dbReference type="EMBL" id="PFSK01000025">
    <property type="protein sequence ID" value="PJC22698.1"/>
    <property type="molecule type" value="Genomic_DNA"/>
</dbReference>
<evidence type="ECO:0000256" key="1">
    <source>
        <dbReference type="ARBA" id="ARBA00022801"/>
    </source>
</evidence>
<keyword evidence="3" id="KW-0472">Membrane</keyword>
<keyword evidence="3" id="KW-0812">Transmembrane</keyword>
<sequence length="343" mass="40511">MSRSFLLQTLIGFLVAILVVVGLAYLLFGRGGEAKKIRWGVEFDPYYAQYLGLDWKKTYLSLLDEVGVDHLRLVAFWDAVEPEDDQFDFTRLDFQVQEAEKRGVKLIIAIGRRLPRWPECHVPSWAKEFSEEKQQEEVLELLPQIVNRYKNSPTLEFWQVENEPYVWFFGECPGPDEQFIRKEMELVSTLDPAHPILLTESGELSTWFKISRLADYVGTSMYEVIYDDGTSFIPIPGYRRYPFPQEYYRIKANFYKRLGWVKEIFVSELQAEPWGPKPLPQMTLEEQYHSFNPELFRHNLKFARSTGFSRFYLWGAEWWFYAREKLGVPDFVEEAKALWKSAQ</sequence>
<dbReference type="GO" id="GO:0005975">
    <property type="term" value="P:carbohydrate metabolic process"/>
    <property type="evidence" value="ECO:0007669"/>
    <property type="project" value="InterPro"/>
</dbReference>
<dbReference type="Pfam" id="PF02449">
    <property type="entry name" value="Glyco_hydro_42"/>
    <property type="match status" value="1"/>
</dbReference>
<evidence type="ECO:0000313" key="5">
    <source>
        <dbReference type="EMBL" id="PJC22698.1"/>
    </source>
</evidence>
<dbReference type="SUPFAM" id="SSF51445">
    <property type="entry name" value="(Trans)glycosidases"/>
    <property type="match status" value="1"/>
</dbReference>
<dbReference type="AlphaFoldDB" id="A0A2M8EJ12"/>
<accession>A0A2M8EJ12</accession>
<protein>
    <recommendedName>
        <fullName evidence="4">Glycoside hydrolase family 42 N-terminal domain-containing protein</fullName>
    </recommendedName>
</protein>
<dbReference type="Gene3D" id="3.20.20.80">
    <property type="entry name" value="Glycosidases"/>
    <property type="match status" value="1"/>
</dbReference>
<gene>
    <name evidence="5" type="ORF">CO059_01970</name>
</gene>